<gene>
    <name evidence="2" type="ORF">CBLFYP116_03614</name>
</gene>
<proteinExistence type="predicted"/>
<evidence type="ECO:0000256" key="1">
    <source>
        <dbReference type="SAM" id="MobiDB-lite"/>
    </source>
</evidence>
<name>A0A6N2WHS5_9FIRM</name>
<sequence>MIWTVFIYKLNKKLLIQRQLFALMILFFSKCNRFKIGTQKFLEFRNILPIQTGKHVCDVADICGLFCSKQDIVSGEPQHTGESSKQGNGKSPVTALNI</sequence>
<feature type="region of interest" description="Disordered" evidence="1">
    <location>
        <begin position="75"/>
        <end position="98"/>
    </location>
</feature>
<protein>
    <submittedName>
        <fullName evidence="2">Uncharacterized protein</fullName>
    </submittedName>
</protein>
<dbReference type="EMBL" id="CACRTF010000016">
    <property type="protein sequence ID" value="VYT41653.1"/>
    <property type="molecule type" value="Genomic_DNA"/>
</dbReference>
<feature type="compositionally biased region" description="Polar residues" evidence="1">
    <location>
        <begin position="80"/>
        <end position="98"/>
    </location>
</feature>
<reference evidence="2" key="1">
    <citation type="submission" date="2019-11" db="EMBL/GenBank/DDBJ databases">
        <authorList>
            <person name="Feng L."/>
        </authorList>
    </citation>
    <scope>NUCLEOTIDE SEQUENCE</scope>
    <source>
        <strain evidence="2">CbolteaeLFYP116</strain>
    </source>
</reference>
<accession>A0A6N2WHS5</accession>
<dbReference type="AlphaFoldDB" id="A0A6N2WHS5"/>
<evidence type="ECO:0000313" key="2">
    <source>
        <dbReference type="EMBL" id="VYT41653.1"/>
    </source>
</evidence>
<organism evidence="2">
    <name type="scientific">Enterocloster bolteae</name>
    <dbReference type="NCBI Taxonomy" id="208479"/>
    <lineage>
        <taxon>Bacteria</taxon>
        <taxon>Bacillati</taxon>
        <taxon>Bacillota</taxon>
        <taxon>Clostridia</taxon>
        <taxon>Lachnospirales</taxon>
        <taxon>Lachnospiraceae</taxon>
        <taxon>Enterocloster</taxon>
    </lineage>
</organism>